<evidence type="ECO:0000256" key="1">
    <source>
        <dbReference type="SAM" id="MobiDB-lite"/>
    </source>
</evidence>
<reference evidence="2 3" key="1">
    <citation type="journal article" date="2021" name="Elife">
        <title>Chloroplast acquisition without the gene transfer in kleptoplastic sea slugs, Plakobranchus ocellatus.</title>
        <authorList>
            <person name="Maeda T."/>
            <person name="Takahashi S."/>
            <person name="Yoshida T."/>
            <person name="Shimamura S."/>
            <person name="Takaki Y."/>
            <person name="Nagai Y."/>
            <person name="Toyoda A."/>
            <person name="Suzuki Y."/>
            <person name="Arimoto A."/>
            <person name="Ishii H."/>
            <person name="Satoh N."/>
            <person name="Nishiyama T."/>
            <person name="Hasebe M."/>
            <person name="Maruyama T."/>
            <person name="Minagawa J."/>
            <person name="Obokata J."/>
            <person name="Shigenobu S."/>
        </authorList>
    </citation>
    <scope>NUCLEOTIDE SEQUENCE [LARGE SCALE GENOMIC DNA]</scope>
</reference>
<accession>A0AAV4I105</accession>
<keyword evidence="3" id="KW-1185">Reference proteome</keyword>
<dbReference type="AlphaFoldDB" id="A0AAV4I105"/>
<evidence type="ECO:0000313" key="2">
    <source>
        <dbReference type="EMBL" id="GFS03157.1"/>
    </source>
</evidence>
<evidence type="ECO:0000313" key="3">
    <source>
        <dbReference type="Proteomes" id="UP000762676"/>
    </source>
</evidence>
<gene>
    <name evidence="2" type="ORF">ElyMa_001142800</name>
</gene>
<feature type="region of interest" description="Disordered" evidence="1">
    <location>
        <begin position="52"/>
        <end position="91"/>
    </location>
</feature>
<dbReference type="Proteomes" id="UP000762676">
    <property type="component" value="Unassembled WGS sequence"/>
</dbReference>
<name>A0AAV4I105_9GAST</name>
<proteinExistence type="predicted"/>
<organism evidence="2 3">
    <name type="scientific">Elysia marginata</name>
    <dbReference type="NCBI Taxonomy" id="1093978"/>
    <lineage>
        <taxon>Eukaryota</taxon>
        <taxon>Metazoa</taxon>
        <taxon>Spiralia</taxon>
        <taxon>Lophotrochozoa</taxon>
        <taxon>Mollusca</taxon>
        <taxon>Gastropoda</taxon>
        <taxon>Heterobranchia</taxon>
        <taxon>Euthyneura</taxon>
        <taxon>Panpulmonata</taxon>
        <taxon>Sacoglossa</taxon>
        <taxon>Placobranchoidea</taxon>
        <taxon>Plakobranchidae</taxon>
        <taxon>Elysia</taxon>
    </lineage>
</organism>
<comment type="caution">
    <text evidence="2">The sequence shown here is derived from an EMBL/GenBank/DDBJ whole genome shotgun (WGS) entry which is preliminary data.</text>
</comment>
<protein>
    <submittedName>
        <fullName evidence="2">Uncharacterized protein</fullName>
    </submittedName>
</protein>
<dbReference type="EMBL" id="BMAT01002260">
    <property type="protein sequence ID" value="GFS03157.1"/>
    <property type="molecule type" value="Genomic_DNA"/>
</dbReference>
<sequence>MRQPLVAFRSAHPMFLFNFGVENAHGIGDKGAGLEGPGQLFASSVTGWLLEVDGPGRREADVPGTGETETSESPAKGAGGSEVDGPAGAGPRMLTTCWGLGSWGWATS</sequence>